<proteinExistence type="predicted"/>
<accession>A0ABD6EA01</accession>
<dbReference type="Proteomes" id="UP001608902">
    <property type="component" value="Unassembled WGS sequence"/>
</dbReference>
<evidence type="ECO:0000313" key="1">
    <source>
        <dbReference type="EMBL" id="MFH4976446.1"/>
    </source>
</evidence>
<protein>
    <submittedName>
        <fullName evidence="1">Uncharacterized protein</fullName>
    </submittedName>
</protein>
<name>A0ABD6EA01_9BILA</name>
<evidence type="ECO:0000313" key="2">
    <source>
        <dbReference type="Proteomes" id="UP001608902"/>
    </source>
</evidence>
<reference evidence="1 2" key="1">
    <citation type="submission" date="2024-08" db="EMBL/GenBank/DDBJ databases">
        <title>Gnathostoma spinigerum genome.</title>
        <authorList>
            <person name="Gonzalez-Bertolin B."/>
            <person name="Monzon S."/>
            <person name="Zaballos A."/>
            <person name="Jimenez P."/>
            <person name="Dekumyoy P."/>
            <person name="Varona S."/>
            <person name="Cuesta I."/>
            <person name="Sumanam S."/>
            <person name="Adisakwattana P."/>
            <person name="Gasser R.B."/>
            <person name="Hernandez-Gonzalez A."/>
            <person name="Young N.D."/>
            <person name="Perteguer M.J."/>
        </authorList>
    </citation>
    <scope>NUCLEOTIDE SEQUENCE [LARGE SCALE GENOMIC DNA]</scope>
    <source>
        <strain evidence="1">AL3</strain>
        <tissue evidence="1">Liver</tissue>
    </source>
</reference>
<sequence>MEESTSINDTFHPTMNAPCQLQFRRWINDITLSSTEHSLIRSLKHFGMCYPWDSVSAVTGTNKSYTFHFPQSFLKSLISQIIRMMEFIKSSGNDTVHSLVKICMTRCRTLFLLNSAYKSEDIIVCSFRSMSVRSVQSFR</sequence>
<keyword evidence="2" id="KW-1185">Reference proteome</keyword>
<dbReference type="EMBL" id="JBGFUD010001561">
    <property type="protein sequence ID" value="MFH4976446.1"/>
    <property type="molecule type" value="Genomic_DNA"/>
</dbReference>
<dbReference type="AlphaFoldDB" id="A0ABD6EA01"/>
<gene>
    <name evidence="1" type="ORF">AB6A40_003155</name>
</gene>
<comment type="caution">
    <text evidence="1">The sequence shown here is derived from an EMBL/GenBank/DDBJ whole genome shotgun (WGS) entry which is preliminary data.</text>
</comment>
<organism evidence="1 2">
    <name type="scientific">Gnathostoma spinigerum</name>
    <dbReference type="NCBI Taxonomy" id="75299"/>
    <lineage>
        <taxon>Eukaryota</taxon>
        <taxon>Metazoa</taxon>
        <taxon>Ecdysozoa</taxon>
        <taxon>Nematoda</taxon>
        <taxon>Chromadorea</taxon>
        <taxon>Rhabditida</taxon>
        <taxon>Spirurina</taxon>
        <taxon>Gnathostomatomorpha</taxon>
        <taxon>Gnathostomatoidea</taxon>
        <taxon>Gnathostomatidae</taxon>
        <taxon>Gnathostoma</taxon>
    </lineage>
</organism>